<reference evidence="1 2" key="1">
    <citation type="journal article" date="2012" name="J. Bacteriol.">
        <title>Genome Sequence of Idiomarina xiamenensis Type Strain 10-D-4.</title>
        <authorList>
            <person name="Lai Q."/>
            <person name="Wang L."/>
            <person name="Wang W."/>
            <person name="Shao Z."/>
        </authorList>
    </citation>
    <scope>NUCLEOTIDE SEQUENCE [LARGE SCALE GENOMIC DNA]</scope>
    <source>
        <strain evidence="1 2">10-D-4</strain>
    </source>
</reference>
<comment type="caution">
    <text evidence="1">The sequence shown here is derived from an EMBL/GenBank/DDBJ whole genome shotgun (WGS) entry which is preliminary data.</text>
</comment>
<dbReference type="PATRIC" id="fig|740709.3.peg.1129"/>
<sequence length="259" mass="29998">MTISFTIEERLLQAGHAALTLLNNKQSEQAYTELLNAAEFIEASSSPREKELADQYARYALAITQRQLSAIISDKEAHYVQTSDDKIEQLHTQIDDILRKLVTWFSDFETIRHQPISLRAFANPRATSPRNRLADLQSYLDTQLHKGLSAEEWTAVQAALDEQFGYIKNWRISSRNSFKLWPEVESGCFSRYVKLLENTDYMCSLRDQILTLVEKGLQMTDKRDQVRSKFLNYSYSVQGIVGELKQLLERYEGYRLTPE</sequence>
<dbReference type="EMBL" id="AMRG01000005">
    <property type="protein sequence ID" value="EKE84506.1"/>
    <property type="molecule type" value="Genomic_DNA"/>
</dbReference>
<dbReference type="Proteomes" id="UP000014115">
    <property type="component" value="Unassembled WGS sequence"/>
</dbReference>
<keyword evidence="2" id="KW-1185">Reference proteome</keyword>
<accession>K2JLX1</accession>
<dbReference type="STRING" id="740709.A10D4_05542"/>
<dbReference type="AlphaFoldDB" id="K2JLX1"/>
<protein>
    <submittedName>
        <fullName evidence="1">Uncharacterized protein</fullName>
    </submittedName>
</protein>
<gene>
    <name evidence="1" type="ORF">A10D4_05542</name>
</gene>
<evidence type="ECO:0000313" key="2">
    <source>
        <dbReference type="Proteomes" id="UP000014115"/>
    </source>
</evidence>
<organism evidence="1 2">
    <name type="scientific">Idiomarina xiamenensis 10-D-4</name>
    <dbReference type="NCBI Taxonomy" id="740709"/>
    <lineage>
        <taxon>Bacteria</taxon>
        <taxon>Pseudomonadati</taxon>
        <taxon>Pseudomonadota</taxon>
        <taxon>Gammaproteobacteria</taxon>
        <taxon>Alteromonadales</taxon>
        <taxon>Idiomarinaceae</taxon>
        <taxon>Idiomarina</taxon>
    </lineage>
</organism>
<proteinExistence type="predicted"/>
<name>K2JLX1_9GAMM</name>
<evidence type="ECO:0000313" key="1">
    <source>
        <dbReference type="EMBL" id="EKE84506.1"/>
    </source>
</evidence>
<dbReference type="RefSeq" id="WP_008488249.1">
    <property type="nucleotide sequence ID" value="NZ_AMRG01000005.1"/>
</dbReference>